<reference evidence="5" key="2">
    <citation type="submission" date="2021-04" db="EMBL/GenBank/DDBJ databases">
        <title>Complete Genome and methylome analysis of Thiothrix fructosivorans ATCC 49748.</title>
        <authorList>
            <person name="Fomenkov A."/>
            <person name="Sun L."/>
            <person name="Vincze T."/>
            <person name="Grabovich M.Y."/>
            <person name="Roberts R.J."/>
        </authorList>
    </citation>
    <scope>NUCLEOTIDE SEQUENCE</scope>
    <source>
        <strain evidence="5">ATCC 49748</strain>
    </source>
</reference>
<evidence type="ECO:0000313" key="4">
    <source>
        <dbReference type="EMBL" id="MBO0615380.1"/>
    </source>
</evidence>
<proteinExistence type="predicted"/>
<evidence type="ECO:0000259" key="3">
    <source>
        <dbReference type="Pfam" id="PF04352"/>
    </source>
</evidence>
<dbReference type="Gene3D" id="1.10.1710.10">
    <property type="entry name" value="ProQ/FinO domain"/>
    <property type="match status" value="1"/>
</dbReference>
<feature type="compositionally biased region" description="Polar residues" evidence="2">
    <location>
        <begin position="20"/>
        <end position="30"/>
    </location>
</feature>
<dbReference type="EMBL" id="JAFMPM010000008">
    <property type="protein sequence ID" value="MBO0615380.1"/>
    <property type="molecule type" value="Genomic_DNA"/>
</dbReference>
<dbReference type="EMBL" id="CP072748">
    <property type="protein sequence ID" value="QTX10154.1"/>
    <property type="molecule type" value="Genomic_DNA"/>
</dbReference>
<feature type="domain" description="ProQ/FinO" evidence="3">
    <location>
        <begin position="98"/>
        <end position="176"/>
    </location>
</feature>
<dbReference type="Pfam" id="PF04352">
    <property type="entry name" value="ProQ"/>
    <property type="match status" value="1"/>
</dbReference>
<accession>A0A8B0SGI7</accession>
<name>A0A8B0SGI7_9GAMM</name>
<dbReference type="InterPro" id="IPR036442">
    <property type="entry name" value="ProQ/FinO_sf"/>
</dbReference>
<feature type="region of interest" description="Disordered" evidence="2">
    <location>
        <begin position="1"/>
        <end position="79"/>
    </location>
</feature>
<sequence length="179" mass="20296">MTDTPKKTLSITRKPADTGPVNSPVGTIQRTGKRIIRREDLPQVQRVPPPKPKAPSNKTKPKKPPRKPAPKKQVTPPSDLRMQELDARLNGFRVWVMYQPLSVGIEKEIFRLINDESFSASKRVVQKVLRMHTHHGLYLQAIQHGGARYTLDGVEQGDVTEYQRQYATETLTKRLQGKG</sequence>
<feature type="compositionally biased region" description="Basic residues" evidence="2">
    <location>
        <begin position="59"/>
        <end position="70"/>
    </location>
</feature>
<gene>
    <name evidence="5" type="ORF">J1836_016400</name>
    <name evidence="4" type="ORF">J1836_21015</name>
</gene>
<keyword evidence="6" id="KW-1185">Reference proteome</keyword>
<dbReference type="SUPFAM" id="SSF48657">
    <property type="entry name" value="FinO-like"/>
    <property type="match status" value="1"/>
</dbReference>
<evidence type="ECO:0000256" key="2">
    <source>
        <dbReference type="SAM" id="MobiDB-lite"/>
    </source>
</evidence>
<evidence type="ECO:0000313" key="6">
    <source>
        <dbReference type="Proteomes" id="UP000664466"/>
    </source>
</evidence>
<dbReference type="InterPro" id="IPR016103">
    <property type="entry name" value="ProQ/FinO"/>
</dbReference>
<dbReference type="Proteomes" id="UP000664466">
    <property type="component" value="Unassembled WGS sequence"/>
</dbReference>
<evidence type="ECO:0000256" key="1">
    <source>
        <dbReference type="ARBA" id="ARBA00022884"/>
    </source>
</evidence>
<reference evidence="4 6" key="1">
    <citation type="submission" date="2021-03" db="EMBL/GenBank/DDBJ databases">
        <title>Draft genome and methylome analysis of Thiotrix fructosivoruns ATCC 49748.</title>
        <authorList>
            <person name="Fomenkov A."/>
            <person name="Grabovich M.Y."/>
            <person name="Roberts R.J."/>
        </authorList>
    </citation>
    <scope>NUCLEOTIDE SEQUENCE [LARGE SCALE GENOMIC DNA]</scope>
    <source>
        <strain evidence="4 6">ATCC 49748</strain>
    </source>
</reference>
<dbReference type="RefSeq" id="WP_207253087.1">
    <property type="nucleotide sequence ID" value="NZ_JAFMPM010000008.1"/>
</dbReference>
<dbReference type="GO" id="GO:0003723">
    <property type="term" value="F:RNA binding"/>
    <property type="evidence" value="ECO:0007669"/>
    <property type="project" value="UniProtKB-KW"/>
</dbReference>
<evidence type="ECO:0000313" key="5">
    <source>
        <dbReference type="EMBL" id="QTX10154.1"/>
    </source>
</evidence>
<protein>
    <submittedName>
        <fullName evidence="5">Fertility inhibition FinO</fullName>
    </submittedName>
</protein>
<keyword evidence="1" id="KW-0694">RNA-binding</keyword>
<dbReference type="AlphaFoldDB" id="A0A8B0SGI7"/>
<organism evidence="5">
    <name type="scientific">Thiothrix fructosivorans</name>
    <dbReference type="NCBI Taxonomy" id="111770"/>
    <lineage>
        <taxon>Bacteria</taxon>
        <taxon>Pseudomonadati</taxon>
        <taxon>Pseudomonadota</taxon>
        <taxon>Gammaproteobacteria</taxon>
        <taxon>Thiotrichales</taxon>
        <taxon>Thiotrichaceae</taxon>
        <taxon>Thiothrix</taxon>
    </lineage>
</organism>